<dbReference type="CDD" id="cd01285">
    <property type="entry name" value="nucleoside_deaminase"/>
    <property type="match status" value="1"/>
</dbReference>
<dbReference type="Proteomes" id="UP000824025">
    <property type="component" value="Unassembled WGS sequence"/>
</dbReference>
<protein>
    <recommendedName>
        <fullName evidence="6">tRNA-specific adenosine deaminase</fullName>
        <ecNumber evidence="6">3.5.4.33</ecNumber>
    </recommendedName>
</protein>
<dbReference type="EMBL" id="DXCF01000032">
    <property type="protein sequence ID" value="HIZ10099.1"/>
    <property type="molecule type" value="Genomic_DNA"/>
</dbReference>
<gene>
    <name evidence="6" type="primary">tadA</name>
    <name evidence="8" type="ORF">H9726_06390</name>
</gene>
<dbReference type="Gene3D" id="3.40.140.10">
    <property type="entry name" value="Cytidine Deaminase, domain 2"/>
    <property type="match status" value="1"/>
</dbReference>
<evidence type="ECO:0000256" key="6">
    <source>
        <dbReference type="HAMAP-Rule" id="MF_00972"/>
    </source>
</evidence>
<dbReference type="EC" id="3.5.4.33" evidence="6"/>
<comment type="function">
    <text evidence="6">Catalyzes the deamination of adenosine to inosine at the wobble position 34 of tRNA(Arg2).</text>
</comment>
<dbReference type="InterPro" id="IPR016193">
    <property type="entry name" value="Cytidine_deaminase-like"/>
</dbReference>
<dbReference type="GO" id="GO:0008270">
    <property type="term" value="F:zinc ion binding"/>
    <property type="evidence" value="ECO:0007669"/>
    <property type="project" value="UniProtKB-UniRule"/>
</dbReference>
<dbReference type="PANTHER" id="PTHR11079:SF162">
    <property type="entry name" value="RIBOFLAVIN BIOSYNTHESIS PROTEIN PYRD, CHLOROPLASTIC"/>
    <property type="match status" value="1"/>
</dbReference>
<evidence type="ECO:0000256" key="1">
    <source>
        <dbReference type="ARBA" id="ARBA00022694"/>
    </source>
</evidence>
<dbReference type="HAMAP" id="MF_00972">
    <property type="entry name" value="tRNA_aden_deaminase"/>
    <property type="match status" value="1"/>
</dbReference>
<comment type="catalytic activity">
    <reaction evidence="5 6">
        <text>adenosine(34) in tRNA + H2O + H(+) = inosine(34) in tRNA + NH4(+)</text>
        <dbReference type="Rhea" id="RHEA:43168"/>
        <dbReference type="Rhea" id="RHEA-COMP:10373"/>
        <dbReference type="Rhea" id="RHEA-COMP:10374"/>
        <dbReference type="ChEBI" id="CHEBI:15377"/>
        <dbReference type="ChEBI" id="CHEBI:15378"/>
        <dbReference type="ChEBI" id="CHEBI:28938"/>
        <dbReference type="ChEBI" id="CHEBI:74411"/>
        <dbReference type="ChEBI" id="CHEBI:82852"/>
        <dbReference type="EC" id="3.5.4.33"/>
    </reaction>
</comment>
<feature type="binding site" evidence="6">
    <location>
        <position position="83"/>
    </location>
    <ligand>
        <name>Zn(2+)</name>
        <dbReference type="ChEBI" id="CHEBI:29105"/>
        <note>catalytic</note>
    </ligand>
</feature>
<dbReference type="Pfam" id="PF00383">
    <property type="entry name" value="dCMP_cyt_deam_1"/>
    <property type="match status" value="1"/>
</dbReference>
<dbReference type="InterPro" id="IPR002125">
    <property type="entry name" value="CMP_dCMP_dom"/>
</dbReference>
<accession>A0A9D2D7P8</accession>
<keyword evidence="1 6" id="KW-0819">tRNA processing</keyword>
<reference evidence="8" key="2">
    <citation type="submission" date="2021-04" db="EMBL/GenBank/DDBJ databases">
        <authorList>
            <person name="Gilroy R."/>
        </authorList>
    </citation>
    <scope>NUCLEOTIDE SEQUENCE</scope>
    <source>
        <strain evidence="8">CHK192-19661</strain>
    </source>
</reference>
<dbReference type="InterPro" id="IPR028883">
    <property type="entry name" value="tRNA_aden_deaminase"/>
</dbReference>
<dbReference type="PANTHER" id="PTHR11079">
    <property type="entry name" value="CYTOSINE DEAMINASE FAMILY MEMBER"/>
    <property type="match status" value="1"/>
</dbReference>
<comment type="similarity">
    <text evidence="6">Belongs to the cytidine and deoxycytidylate deaminase family.</text>
</comment>
<dbReference type="GO" id="GO:0002100">
    <property type="term" value="P:tRNA wobble adenosine to inosine editing"/>
    <property type="evidence" value="ECO:0007669"/>
    <property type="project" value="UniProtKB-UniRule"/>
</dbReference>
<evidence type="ECO:0000256" key="4">
    <source>
        <dbReference type="ARBA" id="ARBA00022833"/>
    </source>
</evidence>
<feature type="active site" description="Proton donor" evidence="6">
    <location>
        <position position="55"/>
    </location>
</feature>
<comment type="subunit">
    <text evidence="6">Homodimer.</text>
</comment>
<evidence type="ECO:0000256" key="2">
    <source>
        <dbReference type="ARBA" id="ARBA00022723"/>
    </source>
</evidence>
<evidence type="ECO:0000259" key="7">
    <source>
        <dbReference type="PROSITE" id="PS51747"/>
    </source>
</evidence>
<keyword evidence="4 6" id="KW-0862">Zinc</keyword>
<dbReference type="GO" id="GO:0052717">
    <property type="term" value="F:tRNA-specific adenosine-34 deaminase activity"/>
    <property type="evidence" value="ECO:0007669"/>
    <property type="project" value="UniProtKB-UniRule"/>
</dbReference>
<keyword evidence="2 6" id="KW-0479">Metal-binding</keyword>
<feature type="domain" description="CMP/dCMP-type deaminase" evidence="7">
    <location>
        <begin position="2"/>
        <end position="127"/>
    </location>
</feature>
<reference evidence="8" key="1">
    <citation type="journal article" date="2021" name="PeerJ">
        <title>Extensive microbial diversity within the chicken gut microbiome revealed by metagenomics and culture.</title>
        <authorList>
            <person name="Gilroy R."/>
            <person name="Ravi A."/>
            <person name="Getino M."/>
            <person name="Pursley I."/>
            <person name="Horton D.L."/>
            <person name="Alikhan N.F."/>
            <person name="Baker D."/>
            <person name="Gharbi K."/>
            <person name="Hall N."/>
            <person name="Watson M."/>
            <person name="Adriaenssens E.M."/>
            <person name="Foster-Nyarko E."/>
            <person name="Jarju S."/>
            <person name="Secka A."/>
            <person name="Antonio M."/>
            <person name="Oren A."/>
            <person name="Chaudhuri R.R."/>
            <person name="La Ragione R."/>
            <person name="Hildebrand F."/>
            <person name="Pallen M.J."/>
        </authorList>
    </citation>
    <scope>NUCLEOTIDE SEQUENCE</scope>
    <source>
        <strain evidence="8">CHK192-19661</strain>
    </source>
</reference>
<feature type="binding site" evidence="6">
    <location>
        <position position="53"/>
    </location>
    <ligand>
        <name>Zn(2+)</name>
        <dbReference type="ChEBI" id="CHEBI:29105"/>
        <note>catalytic</note>
    </ligand>
</feature>
<evidence type="ECO:0000313" key="8">
    <source>
        <dbReference type="EMBL" id="HIZ10099.1"/>
    </source>
</evidence>
<name>A0A9D2D7P8_9FIRM</name>
<organism evidence="8 9">
    <name type="scientific">Candidatus Borkfalkia avicola</name>
    <dbReference type="NCBI Taxonomy" id="2838503"/>
    <lineage>
        <taxon>Bacteria</taxon>
        <taxon>Bacillati</taxon>
        <taxon>Bacillota</taxon>
        <taxon>Clostridia</taxon>
        <taxon>Christensenellales</taxon>
        <taxon>Christensenellaceae</taxon>
        <taxon>Candidatus Borkfalkia</taxon>
    </lineage>
</organism>
<evidence type="ECO:0000256" key="5">
    <source>
        <dbReference type="ARBA" id="ARBA00048045"/>
    </source>
</evidence>
<dbReference type="SUPFAM" id="SSF53927">
    <property type="entry name" value="Cytidine deaminase-like"/>
    <property type="match status" value="1"/>
</dbReference>
<comment type="caution">
    <text evidence="8">The sequence shown here is derived from an EMBL/GenBank/DDBJ whole genome shotgun (WGS) entry which is preliminary data.</text>
</comment>
<comment type="cofactor">
    <cofactor evidence="6">
        <name>Zn(2+)</name>
        <dbReference type="ChEBI" id="CHEBI:29105"/>
    </cofactor>
    <text evidence="6">Binds 1 zinc ion per subunit.</text>
</comment>
<feature type="binding site" evidence="6">
    <location>
        <position position="86"/>
    </location>
    <ligand>
        <name>Zn(2+)</name>
        <dbReference type="ChEBI" id="CHEBI:29105"/>
        <note>catalytic</note>
    </ligand>
</feature>
<evidence type="ECO:0000313" key="9">
    <source>
        <dbReference type="Proteomes" id="UP000824025"/>
    </source>
</evidence>
<dbReference type="AlphaFoldDB" id="A0A9D2D7P8"/>
<evidence type="ECO:0000256" key="3">
    <source>
        <dbReference type="ARBA" id="ARBA00022801"/>
    </source>
</evidence>
<keyword evidence="3 6" id="KW-0378">Hydrolase</keyword>
<proteinExistence type="inferred from homology"/>
<sequence>MEEKEKFMRAAIARAKKGLAQGEVPVGAVVVCDGKIVGSGYNRRTKTQMATAHAEMYAIDRACRRLKSWRIPECDLYVTLEPCPMCMGAALNARIRKIYFGAYEQKGRSMTAELAESNLLNHRTEVEGGVLEEECSRLLSGFFRGLRARAKEKEGEKEEEDANF</sequence>
<dbReference type="PROSITE" id="PS51747">
    <property type="entry name" value="CYT_DCMP_DEAMINASES_2"/>
    <property type="match status" value="1"/>
</dbReference>